<evidence type="ECO:0000256" key="1">
    <source>
        <dbReference type="ARBA" id="ARBA00023015"/>
    </source>
</evidence>
<evidence type="ECO:0000256" key="3">
    <source>
        <dbReference type="ARBA" id="ARBA00023163"/>
    </source>
</evidence>
<dbReference type="Gene3D" id="1.10.10.10">
    <property type="entry name" value="Winged helix-like DNA-binding domain superfamily/Winged helix DNA-binding domain"/>
    <property type="match status" value="1"/>
</dbReference>
<dbReference type="OrthoDB" id="2733322at2"/>
<keyword evidence="2" id="KW-0238">DNA-binding</keyword>
<dbReference type="PANTHER" id="PTHR38465:SF2">
    <property type="entry name" value="HTH-TYPE TRANSCRIPTIONAL REGULATOR MMPR5"/>
    <property type="match status" value="1"/>
</dbReference>
<name>K6ZKT8_9ALTE</name>
<evidence type="ECO:0000313" key="5">
    <source>
        <dbReference type="Proteomes" id="UP000006251"/>
    </source>
</evidence>
<dbReference type="STRING" id="1121922.GCA_000428905_02140"/>
<dbReference type="AlphaFoldDB" id="K6ZKT8"/>
<comment type="caution">
    <text evidence="4">The sequence shown here is derived from an EMBL/GenBank/DDBJ whole genome shotgun (WGS) entry which is preliminary data.</text>
</comment>
<dbReference type="EMBL" id="BAEQ01000045">
    <property type="protein sequence ID" value="GAC29503.1"/>
    <property type="molecule type" value="Genomic_DNA"/>
</dbReference>
<sequence length="149" mass="17389">MRSEKTEQAIEEFIERLGLISQAEGMPRISGRILGVLVLFDEPFSFSQLSEKLQVSRASISTNTRLLETLSIIERTTKPGERQNYFRLRKNPYVSLMRGIQTRMLYAQEVVEEAREQLPEQWSGAQKRLQELEKFYKDFYHASLAITNK</sequence>
<dbReference type="GO" id="GO:0003677">
    <property type="term" value="F:DNA binding"/>
    <property type="evidence" value="ECO:0007669"/>
    <property type="project" value="UniProtKB-KW"/>
</dbReference>
<dbReference type="RefSeq" id="WP_006012530.1">
    <property type="nucleotide sequence ID" value="NZ_AUAV01000011.1"/>
</dbReference>
<dbReference type="InterPro" id="IPR036388">
    <property type="entry name" value="WH-like_DNA-bd_sf"/>
</dbReference>
<protein>
    <submittedName>
        <fullName evidence="4">Regulatory protein, MarR</fullName>
    </submittedName>
</protein>
<evidence type="ECO:0000313" key="4">
    <source>
        <dbReference type="EMBL" id="GAC29503.1"/>
    </source>
</evidence>
<gene>
    <name evidence="4" type="ORF">GPAL_2649</name>
</gene>
<dbReference type="SUPFAM" id="SSF46785">
    <property type="entry name" value="Winged helix' DNA-binding domain"/>
    <property type="match status" value="1"/>
</dbReference>
<reference evidence="5" key="1">
    <citation type="journal article" date="2014" name="Environ. Microbiol.">
        <title>Comparative genomics of the marine bacterial genus Glaciecola reveals the high degree of genomic diversity and genomic characteristic for cold adaptation.</title>
        <authorList>
            <person name="Qin Q.L."/>
            <person name="Xie B.B."/>
            <person name="Yu Y."/>
            <person name="Shu Y.L."/>
            <person name="Rong J.C."/>
            <person name="Zhang Y.J."/>
            <person name="Zhao D.L."/>
            <person name="Chen X.L."/>
            <person name="Zhang X.Y."/>
            <person name="Chen B."/>
            <person name="Zhou B.C."/>
            <person name="Zhang Y.Z."/>
        </authorList>
    </citation>
    <scope>NUCLEOTIDE SEQUENCE [LARGE SCALE GENOMIC DNA]</scope>
    <source>
        <strain evidence="5">ACAM 615</strain>
    </source>
</reference>
<keyword evidence="5" id="KW-1185">Reference proteome</keyword>
<keyword evidence="1" id="KW-0805">Transcription regulation</keyword>
<dbReference type="Proteomes" id="UP000006251">
    <property type="component" value="Unassembled WGS sequence"/>
</dbReference>
<accession>K6ZKT8</accession>
<dbReference type="InterPro" id="IPR052362">
    <property type="entry name" value="HTH-GbsR_regulator"/>
</dbReference>
<evidence type="ECO:0000256" key="2">
    <source>
        <dbReference type="ARBA" id="ARBA00023125"/>
    </source>
</evidence>
<proteinExistence type="predicted"/>
<organism evidence="4 5">
    <name type="scientific">Brumicola pallidula DSM 14239 = ACAM 615</name>
    <dbReference type="NCBI Taxonomy" id="1121922"/>
    <lineage>
        <taxon>Bacteria</taxon>
        <taxon>Pseudomonadati</taxon>
        <taxon>Pseudomonadota</taxon>
        <taxon>Gammaproteobacteria</taxon>
        <taxon>Alteromonadales</taxon>
        <taxon>Alteromonadaceae</taxon>
        <taxon>Brumicola</taxon>
    </lineage>
</organism>
<dbReference type="InterPro" id="IPR036390">
    <property type="entry name" value="WH_DNA-bd_sf"/>
</dbReference>
<dbReference type="PANTHER" id="PTHR38465">
    <property type="entry name" value="HTH-TYPE TRANSCRIPTIONAL REGULATOR MJ1563-RELATED"/>
    <property type="match status" value="1"/>
</dbReference>
<keyword evidence="3" id="KW-0804">Transcription</keyword>